<reference evidence="2 3" key="1">
    <citation type="journal article" date="2009" name="Proc. Natl. Acad. Sci. U.S.A.">
        <title>Characterizing a model human gut microbiota composed of members of its two dominant bacterial phyla.</title>
        <authorList>
            <person name="Mahowald M.A."/>
            <person name="Rey F.E."/>
            <person name="Seedorf H."/>
            <person name="Turnbaugh P.J."/>
            <person name="Fulton R.S."/>
            <person name="Wollam A."/>
            <person name="Shah N."/>
            <person name="Wang C."/>
            <person name="Magrini V."/>
            <person name="Wilson R.K."/>
            <person name="Cantarel B.L."/>
            <person name="Coutinho P.M."/>
            <person name="Henrissat B."/>
            <person name="Crock L.W."/>
            <person name="Russell A."/>
            <person name="Verberkmoes N.C."/>
            <person name="Hettich R.L."/>
            <person name="Gordon J.I."/>
        </authorList>
    </citation>
    <scope>NUCLEOTIDE SEQUENCE [LARGE SCALE GENOMIC DNA]</scope>
    <source>
        <strain evidence="3">ATCC 27750 / DSM 3376 / VPI C15-48 / C15-B4</strain>
    </source>
</reference>
<evidence type="ECO:0000256" key="1">
    <source>
        <dbReference type="SAM" id="Phobius"/>
    </source>
</evidence>
<sequence>MYIIKYLTLEVLFMKRLKRFAALTAVILWGIMIIATLILAFIDNEACHKVFTGLLFTDIVFPVVIYAMTLVYKILSGRNKQ</sequence>
<accession>C4Z3P1</accession>
<keyword evidence="1" id="KW-1133">Transmembrane helix</keyword>
<dbReference type="HOGENOM" id="CLU_179877_0_0_9"/>
<proteinExistence type="predicted"/>
<protein>
    <submittedName>
        <fullName evidence="2">Uncharacterized protein</fullName>
    </submittedName>
</protein>
<keyword evidence="3" id="KW-1185">Reference proteome</keyword>
<dbReference type="Proteomes" id="UP000001476">
    <property type="component" value="Chromosome"/>
</dbReference>
<dbReference type="EMBL" id="CP001104">
    <property type="protein sequence ID" value="ACR71510.1"/>
    <property type="molecule type" value="Genomic_DNA"/>
</dbReference>
<dbReference type="AlphaFoldDB" id="C4Z3P1"/>
<evidence type="ECO:0000313" key="2">
    <source>
        <dbReference type="EMBL" id="ACR71510.1"/>
    </source>
</evidence>
<dbReference type="KEGG" id="eel:EUBELI_00497"/>
<name>C4Z3P1_LACE2</name>
<keyword evidence="1" id="KW-0472">Membrane</keyword>
<feature type="transmembrane region" description="Helical" evidence="1">
    <location>
        <begin position="20"/>
        <end position="42"/>
    </location>
</feature>
<dbReference type="STRING" id="515620.EUBELI_00497"/>
<organism evidence="2 3">
    <name type="scientific">Lachnospira eligens (strain ATCC 27750 / DSM 3376 / VPI C15-48 / C15-B4)</name>
    <name type="common">Eubacterium eligens</name>
    <dbReference type="NCBI Taxonomy" id="515620"/>
    <lineage>
        <taxon>Bacteria</taxon>
        <taxon>Bacillati</taxon>
        <taxon>Bacillota</taxon>
        <taxon>Clostridia</taxon>
        <taxon>Lachnospirales</taxon>
        <taxon>Lachnospiraceae</taxon>
        <taxon>Lachnospira</taxon>
    </lineage>
</organism>
<feature type="transmembrane region" description="Helical" evidence="1">
    <location>
        <begin position="54"/>
        <end position="75"/>
    </location>
</feature>
<evidence type="ECO:0000313" key="3">
    <source>
        <dbReference type="Proteomes" id="UP000001476"/>
    </source>
</evidence>
<keyword evidence="1" id="KW-0812">Transmembrane</keyword>
<gene>
    <name evidence="2" type="ordered locus">EUBELI_00497</name>
</gene>